<feature type="domain" description="YdbS-like PH" evidence="2">
    <location>
        <begin position="78"/>
        <end position="154"/>
    </location>
</feature>
<evidence type="ECO:0000313" key="4">
    <source>
        <dbReference type="Proteomes" id="UP001500866"/>
    </source>
</evidence>
<dbReference type="PANTHER" id="PTHR34473">
    <property type="entry name" value="UPF0699 TRANSMEMBRANE PROTEIN YDBS"/>
    <property type="match status" value="1"/>
</dbReference>
<dbReference type="InterPro" id="IPR005182">
    <property type="entry name" value="YdbS-like_PH"/>
</dbReference>
<keyword evidence="1" id="KW-1133">Transmembrane helix</keyword>
<evidence type="ECO:0000313" key="3">
    <source>
        <dbReference type="EMBL" id="GAA0607662.1"/>
    </source>
</evidence>
<keyword evidence="1" id="KW-0472">Membrane</keyword>
<accession>A0ABP3RDI0</accession>
<organism evidence="3 4">
    <name type="scientific">Virgibacillus siamensis</name>
    <dbReference type="NCBI Taxonomy" id="480071"/>
    <lineage>
        <taxon>Bacteria</taxon>
        <taxon>Bacillati</taxon>
        <taxon>Bacillota</taxon>
        <taxon>Bacilli</taxon>
        <taxon>Bacillales</taxon>
        <taxon>Bacillaceae</taxon>
        <taxon>Virgibacillus</taxon>
    </lineage>
</organism>
<feature type="transmembrane region" description="Helical" evidence="1">
    <location>
        <begin position="47"/>
        <end position="72"/>
    </location>
</feature>
<reference evidence="4" key="1">
    <citation type="journal article" date="2019" name="Int. J. Syst. Evol. Microbiol.">
        <title>The Global Catalogue of Microorganisms (GCM) 10K type strain sequencing project: providing services to taxonomists for standard genome sequencing and annotation.</title>
        <authorList>
            <consortium name="The Broad Institute Genomics Platform"/>
            <consortium name="The Broad Institute Genome Sequencing Center for Infectious Disease"/>
            <person name="Wu L."/>
            <person name="Ma J."/>
        </authorList>
    </citation>
    <scope>NUCLEOTIDE SEQUENCE [LARGE SCALE GENOMIC DNA]</scope>
    <source>
        <strain evidence="4">JCM 15395</strain>
    </source>
</reference>
<evidence type="ECO:0000259" key="2">
    <source>
        <dbReference type="Pfam" id="PF03703"/>
    </source>
</evidence>
<dbReference type="PANTHER" id="PTHR34473:SF2">
    <property type="entry name" value="UPF0699 TRANSMEMBRANE PROTEIN YDBT"/>
    <property type="match status" value="1"/>
</dbReference>
<keyword evidence="1" id="KW-0812">Transmembrane</keyword>
<gene>
    <name evidence="3" type="ORF">GCM10009001_26230</name>
</gene>
<proteinExistence type="predicted"/>
<dbReference type="Pfam" id="PF03703">
    <property type="entry name" value="bPH_2"/>
    <property type="match status" value="1"/>
</dbReference>
<feature type="transmembrane region" description="Helical" evidence="1">
    <location>
        <begin position="21"/>
        <end position="41"/>
    </location>
</feature>
<comment type="caution">
    <text evidence="3">The sequence shown here is derived from an EMBL/GenBank/DDBJ whole genome shotgun (WGS) entry which is preliminary data.</text>
</comment>
<dbReference type="RefSeq" id="WP_343813905.1">
    <property type="nucleotide sequence ID" value="NZ_BAAADS010000018.1"/>
</dbReference>
<protein>
    <submittedName>
        <fullName evidence="3">PH domain-containing protein</fullName>
    </submittedName>
</protein>
<name>A0ABP3RDI0_9BACI</name>
<keyword evidence="4" id="KW-1185">Reference proteome</keyword>
<evidence type="ECO:0000256" key="1">
    <source>
        <dbReference type="SAM" id="Phobius"/>
    </source>
</evidence>
<dbReference type="EMBL" id="BAAADS010000018">
    <property type="protein sequence ID" value="GAA0607662.1"/>
    <property type="molecule type" value="Genomic_DNA"/>
</dbReference>
<dbReference type="Proteomes" id="UP001500866">
    <property type="component" value="Unassembled WGS sequence"/>
</dbReference>
<sequence length="164" mass="18923">MDQQIAAPEQRLSKYVKNVWIIREIIGAIIGFVIIAVLYFLDARFSWWEWIGWVLLVAIILFAVGVIWSLFIEPSLKYNHFRYDVSEEFLQIKQGILTEEHQLVPMTKIQAVATNQGPIMRKYGLYAVSITTMASNHEIPALSKEDAFALRNQIAHFAKIKEVE</sequence>